<sequence length="616" mass="66815">MLHHFLFAPFSNVIRQRQYEQLLADLQADTTAPVSLLLGNFAVGEHDTVIDALVVRPHSITLVLFVPQGGKLAIPAFEYGGWQLNGQPLGGTGKEADNPFEQYRQQKAAVVEWLAPQFGPEQMNLQVVTGVVLFAAPVSFAEGVEQQVRKHPDAGFHLLADASQFPRQLKQLARPEIDLSAEELSNWARELAQDVAEPASPVEPAPVPISAPASSKGVLGRLWGWLGAEDIPEDTPYGHPAGQVAEGQAEKQRLEQLRLEAQQELRQKLQALEAREAQREHNMAQLQAQLAQAAPVPSQAQAIRDQLAAESSEKAALEAAIKASRAESEARNRDLDAKIERLGGLLDQLQARTVTAAPVGSAPAAASGSSATAGPRSAGYRRLRTWRRRLPRLAAVAGVAGLLGLGVWGASHLGRGAAAPAPYQENGKWGFADPSGKQVVPAKYSSVSSFQQERAVVEENGVYGIVDAEGKEVVPLAYDALNPYAEGYARVRVGDAYTFVDEQGQEFDTYYFNALDFSEGVAAVLDHRGWYYITGPQEPNKEPALFQEAYSFRDGLARVRLADGYTYITKDYLSDSSQGTTPFGRYESATDFENGKAQVTQSGRSFTIDTNGEPVE</sequence>
<feature type="region of interest" description="Disordered" evidence="1">
    <location>
        <begin position="231"/>
        <end position="251"/>
    </location>
</feature>
<dbReference type="Pfam" id="PF14903">
    <property type="entry name" value="WG_beta_rep"/>
    <property type="match status" value="2"/>
</dbReference>
<dbReference type="Proteomes" id="UP000601361">
    <property type="component" value="Unassembled WGS sequence"/>
</dbReference>
<gene>
    <name evidence="2" type="ORF">GCM10011378_12330</name>
</gene>
<dbReference type="EMBL" id="BMGS01000003">
    <property type="protein sequence ID" value="GGG37549.1"/>
    <property type="molecule type" value="Genomic_DNA"/>
</dbReference>
<protein>
    <recommendedName>
        <fullName evidence="4">NERD domain-containing protein</fullName>
    </recommendedName>
</protein>
<reference evidence="3" key="1">
    <citation type="journal article" date="2019" name="Int. J. Syst. Evol. Microbiol.">
        <title>The Global Catalogue of Microorganisms (GCM) 10K type strain sequencing project: providing services to taxonomists for standard genome sequencing and annotation.</title>
        <authorList>
            <consortium name="The Broad Institute Genomics Platform"/>
            <consortium name="The Broad Institute Genome Sequencing Center for Infectious Disease"/>
            <person name="Wu L."/>
            <person name="Ma J."/>
        </authorList>
    </citation>
    <scope>NUCLEOTIDE SEQUENCE [LARGE SCALE GENOMIC DNA]</scope>
    <source>
        <strain evidence="3">CGMCC 1.12990</strain>
    </source>
</reference>
<accession>A0ABQ1WP49</accession>
<keyword evidence="3" id="KW-1185">Reference proteome</keyword>
<dbReference type="RefSeq" id="WP_188556945.1">
    <property type="nucleotide sequence ID" value="NZ_BMGS01000003.1"/>
</dbReference>
<proteinExistence type="predicted"/>
<evidence type="ECO:0000313" key="3">
    <source>
        <dbReference type="Proteomes" id="UP000601361"/>
    </source>
</evidence>
<dbReference type="PANTHER" id="PTHR37841">
    <property type="entry name" value="GLR2918 PROTEIN"/>
    <property type="match status" value="1"/>
</dbReference>
<dbReference type="InterPro" id="IPR032774">
    <property type="entry name" value="WG_beta_rep"/>
</dbReference>
<dbReference type="PANTHER" id="PTHR37841:SF1">
    <property type="entry name" value="DUF3298 DOMAIN-CONTAINING PROTEIN"/>
    <property type="match status" value="1"/>
</dbReference>
<evidence type="ECO:0008006" key="4">
    <source>
        <dbReference type="Google" id="ProtNLM"/>
    </source>
</evidence>
<comment type="caution">
    <text evidence="2">The sequence shown here is derived from an EMBL/GenBank/DDBJ whole genome shotgun (WGS) entry which is preliminary data.</text>
</comment>
<organism evidence="2 3">
    <name type="scientific">Hymenobacter glacieicola</name>
    <dbReference type="NCBI Taxonomy" id="1562124"/>
    <lineage>
        <taxon>Bacteria</taxon>
        <taxon>Pseudomonadati</taxon>
        <taxon>Bacteroidota</taxon>
        <taxon>Cytophagia</taxon>
        <taxon>Cytophagales</taxon>
        <taxon>Hymenobacteraceae</taxon>
        <taxon>Hymenobacter</taxon>
    </lineage>
</organism>
<evidence type="ECO:0000256" key="1">
    <source>
        <dbReference type="SAM" id="MobiDB-lite"/>
    </source>
</evidence>
<evidence type="ECO:0000313" key="2">
    <source>
        <dbReference type="EMBL" id="GGG37549.1"/>
    </source>
</evidence>
<name>A0ABQ1WP49_9BACT</name>